<feature type="transmembrane region" description="Helical" evidence="8">
    <location>
        <begin position="211"/>
        <end position="231"/>
    </location>
</feature>
<comment type="caution">
    <text evidence="9">The sequence shown here is derived from an EMBL/GenBank/DDBJ whole genome shotgun (WGS) entry which is preliminary data.</text>
</comment>
<keyword evidence="10" id="KW-1185">Reference proteome</keyword>
<dbReference type="OrthoDB" id="5800391at2759"/>
<keyword evidence="4 8" id="KW-0812">Transmembrane</keyword>
<dbReference type="EMBL" id="CADEBC010000524">
    <property type="protein sequence ID" value="CAB3245378.1"/>
    <property type="molecule type" value="Genomic_DNA"/>
</dbReference>
<evidence type="ECO:0000313" key="9">
    <source>
        <dbReference type="EMBL" id="CAB3245378.1"/>
    </source>
</evidence>
<comment type="subcellular location">
    <subcellularLocation>
        <location evidence="1">Cell membrane</location>
        <topology evidence="1">Multi-pass membrane protein</topology>
    </subcellularLocation>
</comment>
<feature type="transmembrane region" description="Helical" evidence="8">
    <location>
        <begin position="261"/>
        <end position="284"/>
    </location>
</feature>
<comment type="similarity">
    <text evidence="2">Belongs to the insect chemoreceptor superfamily. Gustatory receptor (GR) family. Gr5a subfamily.</text>
</comment>
<evidence type="ECO:0008006" key="11">
    <source>
        <dbReference type="Google" id="ProtNLM"/>
    </source>
</evidence>
<evidence type="ECO:0000256" key="7">
    <source>
        <dbReference type="ARBA" id="ARBA00023170"/>
    </source>
</evidence>
<proteinExistence type="inferred from homology"/>
<feature type="transmembrane region" description="Helical" evidence="8">
    <location>
        <begin position="121"/>
        <end position="142"/>
    </location>
</feature>
<dbReference type="GO" id="GO:0005886">
    <property type="term" value="C:plasma membrane"/>
    <property type="evidence" value="ECO:0007669"/>
    <property type="project" value="UniProtKB-SubCell"/>
</dbReference>
<dbReference type="Proteomes" id="UP000494106">
    <property type="component" value="Unassembled WGS sequence"/>
</dbReference>
<evidence type="ECO:0000256" key="2">
    <source>
        <dbReference type="ARBA" id="ARBA00005327"/>
    </source>
</evidence>
<evidence type="ECO:0000313" key="10">
    <source>
        <dbReference type="Proteomes" id="UP000494106"/>
    </source>
</evidence>
<evidence type="ECO:0000256" key="5">
    <source>
        <dbReference type="ARBA" id="ARBA00022989"/>
    </source>
</evidence>
<feature type="transmembrane region" description="Helical" evidence="8">
    <location>
        <begin position="170"/>
        <end position="190"/>
    </location>
</feature>
<protein>
    <recommendedName>
        <fullName evidence="11">Gustatory receptor</fullName>
    </recommendedName>
</protein>
<evidence type="ECO:0000256" key="4">
    <source>
        <dbReference type="ARBA" id="ARBA00022692"/>
    </source>
</evidence>
<sequence>MKVYNIRAEKEPCGLHACLRHAMRLSRWTGFNVKCLYSIYHVATFIGQMFMTCFSLIHFFDGDVSLTSITDVVFYLTSFIGAILFIRLAQHWPRLMKAAEETERSLIMLKLDSRTITKSTLIAYVIMALALVEHLLCTNFNVKYIMECLHEPIIDNKVLANYVLRRMPYIFNYISYSVFSAALTENNVTWGQLRDHYSKLAVLVKEIDEQLSSFILLSFFTDLFFICVQLYNSLHRNHASFKNCGEEETKRVLSSPDYLLYYLYSFLFLVLRALFMSLFAANVYTAAQEPIFSIYDVSTSEYDQEVRQSKVSFRLAVK</sequence>
<dbReference type="GO" id="GO:0008527">
    <property type="term" value="F:taste receptor activity"/>
    <property type="evidence" value="ECO:0007669"/>
    <property type="project" value="InterPro"/>
</dbReference>
<dbReference type="PANTHER" id="PTHR21421:SF29">
    <property type="entry name" value="GUSTATORY RECEPTOR 5A FOR TREHALOSE-RELATED"/>
    <property type="match status" value="1"/>
</dbReference>
<name>A0A8S1AJE3_ARCPL</name>
<keyword evidence="6 8" id="KW-0472">Membrane</keyword>
<dbReference type="InterPro" id="IPR009318">
    <property type="entry name" value="Gustatory_rcpt"/>
</dbReference>
<dbReference type="GO" id="GO:0050916">
    <property type="term" value="P:sensory perception of sweet taste"/>
    <property type="evidence" value="ECO:0007669"/>
    <property type="project" value="UniProtKB-ARBA"/>
</dbReference>
<gene>
    <name evidence="9" type="ORF">APLA_LOCUS10435</name>
</gene>
<evidence type="ECO:0000256" key="8">
    <source>
        <dbReference type="SAM" id="Phobius"/>
    </source>
</evidence>
<evidence type="ECO:0000256" key="1">
    <source>
        <dbReference type="ARBA" id="ARBA00004651"/>
    </source>
</evidence>
<keyword evidence="5 8" id="KW-1133">Transmembrane helix</keyword>
<evidence type="ECO:0000256" key="6">
    <source>
        <dbReference type="ARBA" id="ARBA00023136"/>
    </source>
</evidence>
<feature type="transmembrane region" description="Helical" evidence="8">
    <location>
        <begin position="35"/>
        <end position="60"/>
    </location>
</feature>
<dbReference type="PANTHER" id="PTHR21421">
    <property type="entry name" value="GUSTATORY RECEPTOR"/>
    <property type="match status" value="1"/>
</dbReference>
<evidence type="ECO:0000256" key="3">
    <source>
        <dbReference type="ARBA" id="ARBA00022475"/>
    </source>
</evidence>
<keyword evidence="7" id="KW-0675">Receptor</keyword>
<dbReference type="AlphaFoldDB" id="A0A8S1AJE3"/>
<reference evidence="9 10" key="1">
    <citation type="submission" date="2020-04" db="EMBL/GenBank/DDBJ databases">
        <authorList>
            <person name="Wallbank WR R."/>
            <person name="Pardo Diaz C."/>
            <person name="Kozak K."/>
            <person name="Martin S."/>
            <person name="Jiggins C."/>
            <person name="Moest M."/>
            <person name="Warren A I."/>
            <person name="Byers J.R.P. K."/>
            <person name="Montejo-Kovacevich G."/>
            <person name="Yen C E."/>
        </authorList>
    </citation>
    <scope>NUCLEOTIDE SEQUENCE [LARGE SCALE GENOMIC DNA]</scope>
</reference>
<accession>A0A8S1AJE3</accession>
<dbReference type="Pfam" id="PF06151">
    <property type="entry name" value="Trehalose_recp"/>
    <property type="match status" value="2"/>
</dbReference>
<organism evidence="9 10">
    <name type="scientific">Arctia plantaginis</name>
    <name type="common">Wood tiger moth</name>
    <name type="synonym">Phalaena plantaginis</name>
    <dbReference type="NCBI Taxonomy" id="874455"/>
    <lineage>
        <taxon>Eukaryota</taxon>
        <taxon>Metazoa</taxon>
        <taxon>Ecdysozoa</taxon>
        <taxon>Arthropoda</taxon>
        <taxon>Hexapoda</taxon>
        <taxon>Insecta</taxon>
        <taxon>Pterygota</taxon>
        <taxon>Neoptera</taxon>
        <taxon>Endopterygota</taxon>
        <taxon>Lepidoptera</taxon>
        <taxon>Glossata</taxon>
        <taxon>Ditrysia</taxon>
        <taxon>Noctuoidea</taxon>
        <taxon>Erebidae</taxon>
        <taxon>Arctiinae</taxon>
        <taxon>Arctia</taxon>
    </lineage>
</organism>
<feature type="transmembrane region" description="Helical" evidence="8">
    <location>
        <begin position="72"/>
        <end position="89"/>
    </location>
</feature>
<keyword evidence="3" id="KW-1003">Cell membrane</keyword>